<evidence type="ECO:0000313" key="1">
    <source>
        <dbReference type="EMBL" id="GAA4316842.1"/>
    </source>
</evidence>
<dbReference type="InterPro" id="IPR011747">
    <property type="entry name" value="CHP02241"/>
</dbReference>
<accession>A0ABP8G3V9</accession>
<dbReference type="Proteomes" id="UP001500582">
    <property type="component" value="Unassembled WGS sequence"/>
</dbReference>
<sequence length="155" mass="17883">MATYYPPASFYFKVEFIGVSGADSDTEQRFQEVSGLSVEIETEEVREGGENRFVYKFPKRAKYPNLVLKRGLLKGTALLDWFKSAMNTYFFVPVYDFKPADLMITLLNDAGEPYAVWNVVQAYPLKWSTSDFKATDNSVVVETIELAYQYFERKM</sequence>
<dbReference type="Pfam" id="PF06841">
    <property type="entry name" value="Phage_T4_gp19"/>
    <property type="match status" value="1"/>
</dbReference>
<proteinExistence type="predicted"/>
<dbReference type="NCBIfam" id="TIGR02241">
    <property type="entry name" value="conserved hypothetical phage tail region protein"/>
    <property type="match status" value="1"/>
</dbReference>
<dbReference type="PANTHER" id="PTHR38009:SF1">
    <property type="entry name" value="CONSERVED HYPOTHETICAL PHAGE TAIL PROTEIN"/>
    <property type="match status" value="1"/>
</dbReference>
<gene>
    <name evidence="1" type="ORF">GCM10023149_14100</name>
</gene>
<dbReference type="RefSeq" id="WP_345210315.1">
    <property type="nucleotide sequence ID" value="NZ_BAABFT010000003.1"/>
</dbReference>
<protein>
    <submittedName>
        <fullName evidence="1">Phage tail protein</fullName>
    </submittedName>
</protein>
<keyword evidence="2" id="KW-1185">Reference proteome</keyword>
<dbReference type="PANTHER" id="PTHR38009">
    <property type="entry name" value="CONSERVED HYPOTHETICAL PHAGE TAIL PROTEIN"/>
    <property type="match status" value="1"/>
</dbReference>
<name>A0ABP8G3V9_9SPHI</name>
<dbReference type="InterPro" id="IPR010667">
    <property type="entry name" value="Phage_T4_Gp19"/>
</dbReference>
<reference evidence="2" key="1">
    <citation type="journal article" date="2019" name="Int. J. Syst. Evol. Microbiol.">
        <title>The Global Catalogue of Microorganisms (GCM) 10K type strain sequencing project: providing services to taxonomists for standard genome sequencing and annotation.</title>
        <authorList>
            <consortium name="The Broad Institute Genomics Platform"/>
            <consortium name="The Broad Institute Genome Sequencing Center for Infectious Disease"/>
            <person name="Wu L."/>
            <person name="Ma J."/>
        </authorList>
    </citation>
    <scope>NUCLEOTIDE SEQUENCE [LARGE SCALE GENOMIC DNA]</scope>
    <source>
        <strain evidence="2">JCM 17705</strain>
    </source>
</reference>
<dbReference type="EMBL" id="BAABFT010000003">
    <property type="protein sequence ID" value="GAA4316842.1"/>
    <property type="molecule type" value="Genomic_DNA"/>
</dbReference>
<organism evidence="1 2">
    <name type="scientific">Mucilaginibacter gynuensis</name>
    <dbReference type="NCBI Taxonomy" id="1302236"/>
    <lineage>
        <taxon>Bacteria</taxon>
        <taxon>Pseudomonadati</taxon>
        <taxon>Bacteroidota</taxon>
        <taxon>Sphingobacteriia</taxon>
        <taxon>Sphingobacteriales</taxon>
        <taxon>Sphingobacteriaceae</taxon>
        <taxon>Mucilaginibacter</taxon>
    </lineage>
</organism>
<comment type="caution">
    <text evidence="1">The sequence shown here is derived from an EMBL/GenBank/DDBJ whole genome shotgun (WGS) entry which is preliminary data.</text>
</comment>
<evidence type="ECO:0000313" key="2">
    <source>
        <dbReference type="Proteomes" id="UP001500582"/>
    </source>
</evidence>